<evidence type="ECO:0000259" key="1">
    <source>
        <dbReference type="Pfam" id="PF10544"/>
    </source>
</evidence>
<gene>
    <name evidence="2" type="ORF">HHL21_12170</name>
</gene>
<evidence type="ECO:0000313" key="3">
    <source>
        <dbReference type="Proteomes" id="UP000583752"/>
    </source>
</evidence>
<organism evidence="2 3">
    <name type="scientific">Massilia polaris</name>
    <dbReference type="NCBI Taxonomy" id="2728846"/>
    <lineage>
        <taxon>Bacteria</taxon>
        <taxon>Pseudomonadati</taxon>
        <taxon>Pseudomonadota</taxon>
        <taxon>Betaproteobacteria</taxon>
        <taxon>Burkholderiales</taxon>
        <taxon>Oxalobacteraceae</taxon>
        <taxon>Telluria group</taxon>
        <taxon>Massilia</taxon>
    </lineage>
</organism>
<dbReference type="Pfam" id="PF10544">
    <property type="entry name" value="T5orf172"/>
    <property type="match status" value="1"/>
</dbReference>
<keyword evidence="3" id="KW-1185">Reference proteome</keyword>
<sequence>MKRTQYVIYAVVLREHQDIVKIGRTTQWKSRRNEYDSWNFANGDGVLDCIVFCITEEYADLSAVESACIDGLAMICPLHRGKEWFRGTLQDARRVIEDVLSAGQLSYDEPAAMRRSKQSAPAVKICG</sequence>
<dbReference type="EMBL" id="JABBGG010000006">
    <property type="protein sequence ID" value="NML61816.1"/>
    <property type="molecule type" value="Genomic_DNA"/>
</dbReference>
<evidence type="ECO:0000313" key="2">
    <source>
        <dbReference type="EMBL" id="NML61816.1"/>
    </source>
</evidence>
<dbReference type="InterPro" id="IPR018306">
    <property type="entry name" value="Phage_T5_Orf172_DNA-bd"/>
</dbReference>
<accession>A0A848HIX5</accession>
<reference evidence="2 3" key="1">
    <citation type="submission" date="2020-04" db="EMBL/GenBank/DDBJ databases">
        <title>Massilia sp. RP-1-19 isolated from soil.</title>
        <authorList>
            <person name="Dahal R.H."/>
        </authorList>
    </citation>
    <scope>NUCLEOTIDE SEQUENCE [LARGE SCALE GENOMIC DNA]</scope>
    <source>
        <strain evidence="2 3">RP-1-19</strain>
    </source>
</reference>
<dbReference type="RefSeq" id="WP_169466147.1">
    <property type="nucleotide sequence ID" value="NZ_JABBGG010000006.1"/>
</dbReference>
<proteinExistence type="predicted"/>
<dbReference type="AlphaFoldDB" id="A0A848HIX5"/>
<feature type="domain" description="Bacteriophage T5 Orf172 DNA-binding" evidence="1">
    <location>
        <begin position="8"/>
        <end position="98"/>
    </location>
</feature>
<comment type="caution">
    <text evidence="2">The sequence shown here is derived from an EMBL/GenBank/DDBJ whole genome shotgun (WGS) entry which is preliminary data.</text>
</comment>
<dbReference type="Proteomes" id="UP000583752">
    <property type="component" value="Unassembled WGS sequence"/>
</dbReference>
<name>A0A848HIX5_9BURK</name>
<protein>
    <submittedName>
        <fullName evidence="2">GIY-YIG nuclease family protein</fullName>
    </submittedName>
</protein>